<evidence type="ECO:0000313" key="3">
    <source>
        <dbReference type="Proteomes" id="UP001516464"/>
    </source>
</evidence>
<feature type="transmembrane region" description="Helical" evidence="1">
    <location>
        <begin position="63"/>
        <end position="80"/>
    </location>
</feature>
<dbReference type="EMBL" id="SBIQ01001139">
    <property type="protein sequence ID" value="KAF7670533.1"/>
    <property type="molecule type" value="Genomic_DNA"/>
</dbReference>
<name>A0ABQ7HUW7_9MICR</name>
<comment type="caution">
    <text evidence="2">The sequence shown here is derived from an EMBL/GenBank/DDBJ whole genome shotgun (WGS) entry which is preliminary data.</text>
</comment>
<evidence type="ECO:0000313" key="2">
    <source>
        <dbReference type="EMBL" id="KAF7670533.1"/>
    </source>
</evidence>
<proteinExistence type="predicted"/>
<gene>
    <name evidence="2" type="ORF">TCON_2829</name>
</gene>
<accession>A0ABQ7HUW7</accession>
<protein>
    <submittedName>
        <fullName evidence="2">Uncharacterized protein</fullName>
    </submittedName>
</protein>
<feature type="non-terminal residue" evidence="2">
    <location>
        <position position="1"/>
    </location>
</feature>
<sequence>LFVSILFSIEFAARTAAIFEYRIPFHVNEPKLAYIALFNTYMVQIEMFRNLQSMLGMAYIERLEYILLFFIVKIYVWTQLYSETFFYKLGIFDYIVMSTDVLLFLVIMKYMRHILRKILWKYFKLLGANKDLRNPYLVSEFFNFR</sequence>
<organism evidence="2 3">
    <name type="scientific">Astathelohania contejeani</name>
    <dbReference type="NCBI Taxonomy" id="164912"/>
    <lineage>
        <taxon>Eukaryota</taxon>
        <taxon>Fungi</taxon>
        <taxon>Fungi incertae sedis</taxon>
        <taxon>Microsporidia</taxon>
        <taxon>Astathelohaniidae</taxon>
        <taxon>Astathelohania</taxon>
    </lineage>
</organism>
<dbReference type="Proteomes" id="UP001516464">
    <property type="component" value="Unassembled WGS sequence"/>
</dbReference>
<keyword evidence="1" id="KW-0472">Membrane</keyword>
<feature type="transmembrane region" description="Helical" evidence="1">
    <location>
        <begin position="86"/>
        <end position="107"/>
    </location>
</feature>
<keyword evidence="3" id="KW-1185">Reference proteome</keyword>
<keyword evidence="1" id="KW-0812">Transmembrane</keyword>
<keyword evidence="1" id="KW-1133">Transmembrane helix</keyword>
<reference evidence="2 3" key="1">
    <citation type="submission" date="2019-01" db="EMBL/GenBank/DDBJ databases">
        <title>Genomes sequencing and comparative genomics of infectious freshwater microsporidia, Cucumispora dikerogammari and Thelohania contejeani.</title>
        <authorList>
            <person name="Cormier A."/>
            <person name="Giraud I."/>
            <person name="Wattier R."/>
            <person name="Teixeira M."/>
            <person name="Grandjean F."/>
            <person name="Rigaud T."/>
            <person name="Cordaux R."/>
        </authorList>
    </citation>
    <scope>NUCLEOTIDE SEQUENCE [LARGE SCALE GENOMIC DNA]</scope>
    <source>
        <strain evidence="2">T1</strain>
        <tissue evidence="2">Spores</tissue>
    </source>
</reference>
<evidence type="ECO:0000256" key="1">
    <source>
        <dbReference type="SAM" id="Phobius"/>
    </source>
</evidence>